<organism evidence="1 2">
    <name type="scientific">Persea americana</name>
    <name type="common">Avocado</name>
    <dbReference type="NCBI Taxonomy" id="3435"/>
    <lineage>
        <taxon>Eukaryota</taxon>
        <taxon>Viridiplantae</taxon>
        <taxon>Streptophyta</taxon>
        <taxon>Embryophyta</taxon>
        <taxon>Tracheophyta</taxon>
        <taxon>Spermatophyta</taxon>
        <taxon>Magnoliopsida</taxon>
        <taxon>Magnoliidae</taxon>
        <taxon>Laurales</taxon>
        <taxon>Lauraceae</taxon>
        <taxon>Persea</taxon>
    </lineage>
</organism>
<keyword evidence="2" id="KW-1185">Reference proteome</keyword>
<proteinExistence type="predicted"/>
<reference evidence="1 2" key="1">
    <citation type="journal article" date="2022" name="Hortic Res">
        <title>A haplotype resolved chromosomal level avocado genome allows analysis of novel avocado genes.</title>
        <authorList>
            <person name="Nath O."/>
            <person name="Fletcher S.J."/>
            <person name="Hayward A."/>
            <person name="Shaw L.M."/>
            <person name="Masouleh A.K."/>
            <person name="Furtado A."/>
            <person name="Henry R.J."/>
            <person name="Mitter N."/>
        </authorList>
    </citation>
    <scope>NUCLEOTIDE SEQUENCE [LARGE SCALE GENOMIC DNA]</scope>
    <source>
        <strain evidence="2">cv. Hass</strain>
    </source>
</reference>
<sequence>MGAQGRVRETDDNGKQQGTGHPKRPVIPGRIAKVNFAWVRIDNGSIFLQNETSIFLPNDTAGHFQYECPSKEKGANFAEAGEEVLLMAYVDNEKKNREDLWYLDSGCSNHMCGKNDCFSDLDASFRESVKLGNNSSMAVYGKGNIRLQVNGVVQIITGVFYVPELKNNLLSIGQFQQKGLTIVFQHGKCKIFHPERGLIMGSGMSSNRMFAVLAVSQPGQHACFYTVTEDQTHLWHCRYGHLNFQGLRTLHQKQMVKGLPQLKTPSKVCKDCLVGKQHGNSFPKVSTWRASQILQLIHADICGPITPISNSKKRSPTFAVKNQTPEEAWSGVKPSVEYFKRIEVGIGTRNIRRQSLMIWNGEKMKMKKKVLLKMKKKVLLSENEEEGVAKNEEEVFVDLNNDTGGELNGGRNRRPPVSMEDYETGEGFSEEDDGMAQFVMFAAADPIKFEEAVVWLRRIMEMLGKKQNMPTIVHYDSSSAIKLAKNPIMHGHSKHIDVRFHFLRKLTKAGTVEMVHCNSQDQAADMMTKPLKLDAFLKLRRMLGVCLEPCIN</sequence>
<dbReference type="Proteomes" id="UP001234297">
    <property type="component" value="Chromosome 7"/>
</dbReference>
<comment type="caution">
    <text evidence="1">The sequence shown here is derived from an EMBL/GenBank/DDBJ whole genome shotgun (WGS) entry which is preliminary data.</text>
</comment>
<protein>
    <submittedName>
        <fullName evidence="1">Uncharacterized protein</fullName>
    </submittedName>
</protein>
<name>A0ACC2L556_PERAE</name>
<accession>A0ACC2L556</accession>
<evidence type="ECO:0000313" key="2">
    <source>
        <dbReference type="Proteomes" id="UP001234297"/>
    </source>
</evidence>
<gene>
    <name evidence="1" type="ORF">MRB53_021883</name>
</gene>
<evidence type="ECO:0000313" key="1">
    <source>
        <dbReference type="EMBL" id="KAJ8628560.1"/>
    </source>
</evidence>
<dbReference type="EMBL" id="CM056815">
    <property type="protein sequence ID" value="KAJ8628560.1"/>
    <property type="molecule type" value="Genomic_DNA"/>
</dbReference>